<evidence type="ECO:0000313" key="2">
    <source>
        <dbReference type="RefSeq" id="XP_020023267.1"/>
    </source>
</evidence>
<dbReference type="PANTHER" id="PTHR23232:SF117">
    <property type="entry name" value="KRAB DOMAIN-CONTAINING PROTEIN"/>
    <property type="match status" value="1"/>
</dbReference>
<gene>
    <name evidence="2" type="primary">LOC109689021</name>
</gene>
<accession>A0A8B7UVU7</accession>
<dbReference type="GO" id="GO:0006355">
    <property type="term" value="P:regulation of DNA-templated transcription"/>
    <property type="evidence" value="ECO:0007669"/>
    <property type="project" value="InterPro"/>
</dbReference>
<sequence>MPTNGAAKGHGSSREGSVSFEDVTVDFSREEWQHLDPAQRCLYWDVTLENYSHLLSVGYQVPKPEAIFKLEQGEGLWTLEGEAPHQSSSAKENQLRLASVSIQRVPAGEIPDFGLQRRKQRLRWPGNPRRVLPGVSPAS</sequence>
<name>A0A8B7UVU7_CASCN</name>
<dbReference type="InterPro" id="IPR001909">
    <property type="entry name" value="KRAB"/>
</dbReference>
<dbReference type="KEGG" id="ccan:109689021"/>
<proteinExistence type="predicted"/>
<organism evidence="2">
    <name type="scientific">Castor canadensis</name>
    <name type="common">American beaver</name>
    <dbReference type="NCBI Taxonomy" id="51338"/>
    <lineage>
        <taxon>Eukaryota</taxon>
        <taxon>Metazoa</taxon>
        <taxon>Chordata</taxon>
        <taxon>Craniata</taxon>
        <taxon>Vertebrata</taxon>
        <taxon>Euteleostomi</taxon>
        <taxon>Mammalia</taxon>
        <taxon>Eutheria</taxon>
        <taxon>Euarchontoglires</taxon>
        <taxon>Glires</taxon>
        <taxon>Rodentia</taxon>
        <taxon>Castorimorpha</taxon>
        <taxon>Castoridae</taxon>
        <taxon>Castor</taxon>
    </lineage>
</organism>
<dbReference type="PANTHER" id="PTHR23232">
    <property type="entry name" value="KRAB DOMAIN C2H2 ZINC FINGER"/>
    <property type="match status" value="1"/>
</dbReference>
<dbReference type="SUPFAM" id="SSF109640">
    <property type="entry name" value="KRAB domain (Kruppel-associated box)"/>
    <property type="match status" value="1"/>
</dbReference>
<protein>
    <submittedName>
        <fullName evidence="2">Zinc finger protein 81-like</fullName>
    </submittedName>
</protein>
<reference evidence="2" key="1">
    <citation type="submission" date="2025-08" db="UniProtKB">
        <authorList>
            <consortium name="RefSeq"/>
        </authorList>
    </citation>
    <scope>IDENTIFICATION</scope>
    <source>
        <tissue evidence="2">Leukocyte</tissue>
    </source>
</reference>
<dbReference type="InterPro" id="IPR050169">
    <property type="entry name" value="Krueppel_C2H2_ZnF"/>
</dbReference>
<dbReference type="OrthoDB" id="9808183at2759"/>
<dbReference type="Gene3D" id="6.10.140.140">
    <property type="match status" value="1"/>
</dbReference>
<dbReference type="InterPro" id="IPR036051">
    <property type="entry name" value="KRAB_dom_sf"/>
</dbReference>
<feature type="domain" description="KRAB" evidence="1">
    <location>
        <begin position="18"/>
        <end position="89"/>
    </location>
</feature>
<dbReference type="CDD" id="cd07765">
    <property type="entry name" value="KRAB_A-box"/>
    <property type="match status" value="1"/>
</dbReference>
<dbReference type="SMART" id="SM00349">
    <property type="entry name" value="KRAB"/>
    <property type="match status" value="1"/>
</dbReference>
<dbReference type="RefSeq" id="XP_020023267.1">
    <property type="nucleotide sequence ID" value="XM_020167678.1"/>
</dbReference>
<dbReference type="PROSITE" id="PS50805">
    <property type="entry name" value="KRAB"/>
    <property type="match status" value="1"/>
</dbReference>
<dbReference type="Pfam" id="PF01352">
    <property type="entry name" value="KRAB"/>
    <property type="match status" value="1"/>
</dbReference>
<dbReference type="AlphaFoldDB" id="A0A8B7UVU7"/>
<evidence type="ECO:0000259" key="1">
    <source>
        <dbReference type="PROSITE" id="PS50805"/>
    </source>
</evidence>
<dbReference type="CTD" id="7592"/>